<dbReference type="PANTHER" id="PTHR32379:SF1">
    <property type="entry name" value="GUANIDINOACETATE N-METHYLTRANSFERASE"/>
    <property type="match status" value="1"/>
</dbReference>
<evidence type="ECO:0000256" key="4">
    <source>
        <dbReference type="ARBA" id="ARBA00022603"/>
    </source>
</evidence>
<evidence type="ECO:0000256" key="1">
    <source>
        <dbReference type="ARBA" id="ARBA00002207"/>
    </source>
</evidence>
<dbReference type="Pfam" id="PF12796">
    <property type="entry name" value="Ank_2"/>
    <property type="match status" value="1"/>
</dbReference>
<keyword evidence="4 8" id="KW-0489">Methyltransferase</keyword>
<keyword evidence="5 8" id="KW-0808">Transferase</keyword>
<dbReference type="EC" id="2.1.1.-" evidence="8"/>
<dbReference type="GO" id="GO:0019702">
    <property type="term" value="F:protein arginine N5-methyltransferase activity"/>
    <property type="evidence" value="ECO:0007669"/>
    <property type="project" value="TreeGrafter"/>
</dbReference>
<evidence type="ECO:0000256" key="8">
    <source>
        <dbReference type="PIRNR" id="PIRNR038148"/>
    </source>
</evidence>
<dbReference type="GO" id="GO:0032259">
    <property type="term" value="P:methylation"/>
    <property type="evidence" value="ECO:0007669"/>
    <property type="project" value="UniProtKB-KW"/>
</dbReference>
<sequence length="371" mass="40808">MATEEYEDAIFDAALSTAGTRLLEVVEAGDIEAVRALVKKEQPPMFYQDPESGWSALHVAANIESSELLSFLLEEGAVWNAVDSLGNTAGDIALSTNNQECYDVIRDAGIRSEFILRALGDHVGGGVLKTDDETAAASTDAFLASNLRYTTDENGQEVCMVDAGGGEEVGVMMGWEQPIMNETVKQLCTGHETDSEGLSILNVGFGLGMIDTLFQNLPVRPQLHVIIEAHPDVLEHMQSKGWYDKPGVVVLEGKWQDFIDSDDLSGFGGFDMIYTDTFSEEYSELCNFFEHVPDLLKGPGSSFSWFNGLGATNAMFYDVYSRLAEMHLKDFGLSTIWSDVEVPGPEDSVWSGSRKYFSLPIYRLPICRMNP</sequence>
<dbReference type="InterPro" id="IPR036770">
    <property type="entry name" value="Ankyrin_rpt-contain_sf"/>
</dbReference>
<dbReference type="GO" id="GO:0005737">
    <property type="term" value="C:cytoplasm"/>
    <property type="evidence" value="ECO:0007669"/>
    <property type="project" value="UniProtKB-SubCell"/>
</dbReference>
<dbReference type="SUPFAM" id="SSF53335">
    <property type="entry name" value="S-adenosyl-L-methionine-dependent methyltransferases"/>
    <property type="match status" value="1"/>
</dbReference>
<dbReference type="Proteomes" id="UP000054248">
    <property type="component" value="Unassembled WGS sequence"/>
</dbReference>
<dbReference type="PROSITE" id="PS50088">
    <property type="entry name" value="ANK_REPEAT"/>
    <property type="match status" value="1"/>
</dbReference>
<evidence type="ECO:0000313" key="12">
    <source>
        <dbReference type="Proteomes" id="UP000054248"/>
    </source>
</evidence>
<keyword evidence="9" id="KW-0040">ANK repeat</keyword>
<keyword evidence="12" id="KW-1185">Reference proteome</keyword>
<evidence type="ECO:0000256" key="5">
    <source>
        <dbReference type="ARBA" id="ARBA00022679"/>
    </source>
</evidence>
<dbReference type="Gene3D" id="3.40.50.150">
    <property type="entry name" value="Vaccinia Virus protein VP39"/>
    <property type="match status" value="1"/>
</dbReference>
<comment type="subunit">
    <text evidence="2 8">Monomer.</text>
</comment>
<keyword evidence="3 8" id="KW-0963">Cytoplasm</keyword>
<feature type="domain" description="RMT2" evidence="10">
    <location>
        <begin position="133"/>
        <end position="371"/>
    </location>
</feature>
<protein>
    <recommendedName>
        <fullName evidence="8">Arginine N-methyltransferase 2</fullName>
        <ecNumber evidence="8">2.1.1.-</ecNumber>
    </recommendedName>
</protein>
<dbReference type="InterPro" id="IPR051038">
    <property type="entry name" value="RMT2/GAMT_Mtase"/>
</dbReference>
<evidence type="ECO:0000256" key="3">
    <source>
        <dbReference type="ARBA" id="ARBA00022490"/>
    </source>
</evidence>
<dbReference type="InterPro" id="IPR029063">
    <property type="entry name" value="SAM-dependent_MTases_sf"/>
</dbReference>
<dbReference type="PIRSF" id="PIRSF038148">
    <property type="entry name" value="Arginine_N-mtfrase-2"/>
    <property type="match status" value="1"/>
</dbReference>
<comment type="function">
    <text evidence="1 8">S-adenosyl-L-methionine-dependent protein-arginine N-methyltransferase that methylates the delta-nitrogen atom of arginine residues to form N5-methylarginine (type IV) in target proteins. Monomethylates ribosomal protein L12.</text>
</comment>
<dbReference type="STRING" id="1051891.A0A0C3QFV6"/>
<gene>
    <name evidence="11" type="ORF">M407DRAFT_20624</name>
</gene>
<evidence type="ECO:0000256" key="7">
    <source>
        <dbReference type="ARBA" id="ARBA00023242"/>
    </source>
</evidence>
<evidence type="ECO:0000256" key="6">
    <source>
        <dbReference type="ARBA" id="ARBA00022691"/>
    </source>
</evidence>
<evidence type="ECO:0000313" key="11">
    <source>
        <dbReference type="EMBL" id="KIO30360.1"/>
    </source>
</evidence>
<reference evidence="11 12" key="1">
    <citation type="submission" date="2014-04" db="EMBL/GenBank/DDBJ databases">
        <authorList>
            <consortium name="DOE Joint Genome Institute"/>
            <person name="Kuo A."/>
            <person name="Girlanda M."/>
            <person name="Perotto S."/>
            <person name="Kohler A."/>
            <person name="Nagy L.G."/>
            <person name="Floudas D."/>
            <person name="Copeland A."/>
            <person name="Barry K.W."/>
            <person name="Cichocki N."/>
            <person name="Veneault-Fourrey C."/>
            <person name="LaButti K."/>
            <person name="Lindquist E.A."/>
            <person name="Lipzen A."/>
            <person name="Lundell T."/>
            <person name="Morin E."/>
            <person name="Murat C."/>
            <person name="Sun H."/>
            <person name="Tunlid A."/>
            <person name="Henrissat B."/>
            <person name="Grigoriev I.V."/>
            <person name="Hibbett D.S."/>
            <person name="Martin F."/>
            <person name="Nordberg H.P."/>
            <person name="Cantor M.N."/>
            <person name="Hua S.X."/>
        </authorList>
    </citation>
    <scope>NUCLEOTIDE SEQUENCE [LARGE SCALE GENOMIC DNA]</scope>
    <source>
        <strain evidence="11 12">MUT 4182</strain>
    </source>
</reference>
<proteinExistence type="inferred from homology"/>
<dbReference type="AlphaFoldDB" id="A0A0C3QFV6"/>
<evidence type="ECO:0000256" key="2">
    <source>
        <dbReference type="ARBA" id="ARBA00011245"/>
    </source>
</evidence>
<dbReference type="PANTHER" id="PTHR32379">
    <property type="entry name" value="GUANIDINOACETATE N-METHYLTRANSFERASE"/>
    <property type="match status" value="1"/>
</dbReference>
<evidence type="ECO:0000256" key="9">
    <source>
        <dbReference type="PROSITE-ProRule" id="PRU00023"/>
    </source>
</evidence>
<reference evidence="12" key="2">
    <citation type="submission" date="2015-01" db="EMBL/GenBank/DDBJ databases">
        <title>Evolutionary Origins and Diversification of the Mycorrhizal Mutualists.</title>
        <authorList>
            <consortium name="DOE Joint Genome Institute"/>
            <consortium name="Mycorrhizal Genomics Consortium"/>
            <person name="Kohler A."/>
            <person name="Kuo A."/>
            <person name="Nagy L.G."/>
            <person name="Floudas D."/>
            <person name="Copeland A."/>
            <person name="Barry K.W."/>
            <person name="Cichocki N."/>
            <person name="Veneault-Fourrey C."/>
            <person name="LaButti K."/>
            <person name="Lindquist E.A."/>
            <person name="Lipzen A."/>
            <person name="Lundell T."/>
            <person name="Morin E."/>
            <person name="Murat C."/>
            <person name="Riley R."/>
            <person name="Ohm R."/>
            <person name="Sun H."/>
            <person name="Tunlid A."/>
            <person name="Henrissat B."/>
            <person name="Grigoriev I.V."/>
            <person name="Hibbett D.S."/>
            <person name="Martin F."/>
        </authorList>
    </citation>
    <scope>NUCLEOTIDE SEQUENCE [LARGE SCALE GENOMIC DNA]</scope>
    <source>
        <strain evidence="12">MUT 4182</strain>
    </source>
</reference>
<feature type="repeat" description="ANK" evidence="9">
    <location>
        <begin position="52"/>
        <end position="84"/>
    </location>
</feature>
<dbReference type="PROSITE" id="PS50297">
    <property type="entry name" value="ANK_REP_REGION"/>
    <property type="match status" value="1"/>
</dbReference>
<organism evidence="11 12">
    <name type="scientific">Tulasnella calospora MUT 4182</name>
    <dbReference type="NCBI Taxonomy" id="1051891"/>
    <lineage>
        <taxon>Eukaryota</taxon>
        <taxon>Fungi</taxon>
        <taxon>Dikarya</taxon>
        <taxon>Basidiomycota</taxon>
        <taxon>Agaricomycotina</taxon>
        <taxon>Agaricomycetes</taxon>
        <taxon>Cantharellales</taxon>
        <taxon>Tulasnellaceae</taxon>
        <taxon>Tulasnella</taxon>
    </lineage>
</organism>
<comment type="subcellular location">
    <subcellularLocation>
        <location evidence="8">Cytoplasm</location>
    </subcellularLocation>
    <subcellularLocation>
        <location evidence="8">Nucleus</location>
    </subcellularLocation>
</comment>
<keyword evidence="6" id="KW-0949">S-adenosyl-L-methionine</keyword>
<dbReference type="EMBL" id="KN822973">
    <property type="protein sequence ID" value="KIO30360.1"/>
    <property type="molecule type" value="Genomic_DNA"/>
</dbReference>
<comment type="similarity">
    <text evidence="8">Belongs to the class I-like SAM-binding methyltransferase superfamily. RMT2 methyltransferase family.</text>
</comment>
<dbReference type="SUPFAM" id="SSF48403">
    <property type="entry name" value="Ankyrin repeat"/>
    <property type="match status" value="1"/>
</dbReference>
<dbReference type="InterPro" id="IPR026480">
    <property type="entry name" value="RMT2_dom"/>
</dbReference>
<dbReference type="GO" id="GO:0005634">
    <property type="term" value="C:nucleus"/>
    <property type="evidence" value="ECO:0007669"/>
    <property type="project" value="UniProtKB-SubCell"/>
</dbReference>
<dbReference type="HOGENOM" id="CLU_033831_1_0_1"/>
<accession>A0A0C3QFV6</accession>
<keyword evidence="7 8" id="KW-0539">Nucleus</keyword>
<dbReference type="PROSITE" id="PS51559">
    <property type="entry name" value="SAM_RMT2"/>
    <property type="match status" value="1"/>
</dbReference>
<evidence type="ECO:0000259" key="10">
    <source>
        <dbReference type="PROSITE" id="PS51559"/>
    </source>
</evidence>
<dbReference type="InterPro" id="IPR017408">
    <property type="entry name" value="Arginine_N-MeTrfase_2"/>
</dbReference>
<dbReference type="Gene3D" id="1.25.40.20">
    <property type="entry name" value="Ankyrin repeat-containing domain"/>
    <property type="match status" value="1"/>
</dbReference>
<name>A0A0C3QFV6_9AGAM</name>
<dbReference type="InterPro" id="IPR002110">
    <property type="entry name" value="Ankyrin_rpt"/>
</dbReference>
<dbReference type="OrthoDB" id="19014at2759"/>